<dbReference type="CDD" id="cd01425">
    <property type="entry name" value="RPS2"/>
    <property type="match status" value="1"/>
</dbReference>
<dbReference type="PANTHER" id="PTHR12534">
    <property type="entry name" value="30S RIBOSOMAL PROTEIN S2 PROKARYOTIC AND ORGANELLAR"/>
    <property type="match status" value="1"/>
</dbReference>
<dbReference type="Proteomes" id="UP000177167">
    <property type="component" value="Unassembled WGS sequence"/>
</dbReference>
<dbReference type="SUPFAM" id="SSF52313">
    <property type="entry name" value="Ribosomal protein S2"/>
    <property type="match status" value="1"/>
</dbReference>
<dbReference type="AlphaFoldDB" id="A0A1F8FDN2"/>
<name>A0A1F8FDN2_9BACT</name>
<dbReference type="HAMAP" id="MF_00291_B">
    <property type="entry name" value="Ribosomal_uS2_B"/>
    <property type="match status" value="1"/>
</dbReference>
<keyword evidence="3 5" id="KW-0687">Ribonucleoprotein</keyword>
<evidence type="ECO:0000256" key="1">
    <source>
        <dbReference type="ARBA" id="ARBA00006242"/>
    </source>
</evidence>
<dbReference type="Gene3D" id="3.40.50.10490">
    <property type="entry name" value="Glucose-6-phosphate isomerase like protein, domain 1"/>
    <property type="match status" value="1"/>
</dbReference>
<evidence type="ECO:0000313" key="7">
    <source>
        <dbReference type="Proteomes" id="UP000177167"/>
    </source>
</evidence>
<evidence type="ECO:0000256" key="5">
    <source>
        <dbReference type="HAMAP-Rule" id="MF_00291"/>
    </source>
</evidence>
<dbReference type="EMBL" id="MGJP01000009">
    <property type="protein sequence ID" value="OGN10369.1"/>
    <property type="molecule type" value="Genomic_DNA"/>
</dbReference>
<reference evidence="6 7" key="1">
    <citation type="journal article" date="2016" name="Nat. Commun.">
        <title>Thousands of microbial genomes shed light on interconnected biogeochemical processes in an aquifer system.</title>
        <authorList>
            <person name="Anantharaman K."/>
            <person name="Brown C.T."/>
            <person name="Hug L.A."/>
            <person name="Sharon I."/>
            <person name="Castelle C.J."/>
            <person name="Probst A.J."/>
            <person name="Thomas B.C."/>
            <person name="Singh A."/>
            <person name="Wilkins M.J."/>
            <person name="Karaoz U."/>
            <person name="Brodie E.L."/>
            <person name="Williams K.H."/>
            <person name="Hubbard S.S."/>
            <person name="Banfield J.F."/>
        </authorList>
    </citation>
    <scope>NUCLEOTIDE SEQUENCE [LARGE SCALE GENOMIC DNA]</scope>
</reference>
<sequence>MDYEEMLKAGMHFGRKKTVFHPGMERYVFTVRDGICIIDLIKTQAQLRNTIEAVKKVVKESGLVLFVSLTKQSSEGIKDLAESLNMPYVLDRWLGGTLTNFKIINSRVKRLEEMEKQQKTGELDKYTKKERLGFEKEIKKMQRNFEGLKKLTRLPDLVFVTSLKESALPVREAKRMGIKVAAISNTDANPEDADYVVPANDRSKKSVDLIVETIKNELVE</sequence>
<dbReference type="GO" id="GO:0006412">
    <property type="term" value="P:translation"/>
    <property type="evidence" value="ECO:0007669"/>
    <property type="project" value="UniProtKB-UniRule"/>
</dbReference>
<keyword evidence="2 5" id="KW-0689">Ribosomal protein</keyword>
<dbReference type="GO" id="GO:0022627">
    <property type="term" value="C:cytosolic small ribosomal subunit"/>
    <property type="evidence" value="ECO:0007669"/>
    <property type="project" value="TreeGrafter"/>
</dbReference>
<protein>
    <recommendedName>
        <fullName evidence="4 5">Small ribosomal subunit protein uS2</fullName>
    </recommendedName>
</protein>
<accession>A0A1F8FDN2</accession>
<evidence type="ECO:0000313" key="6">
    <source>
        <dbReference type="EMBL" id="OGN10369.1"/>
    </source>
</evidence>
<comment type="similarity">
    <text evidence="1 5">Belongs to the universal ribosomal protein uS2 family.</text>
</comment>
<dbReference type="Gene3D" id="1.10.287.610">
    <property type="entry name" value="Helix hairpin bin"/>
    <property type="match status" value="1"/>
</dbReference>
<evidence type="ECO:0000256" key="3">
    <source>
        <dbReference type="ARBA" id="ARBA00023274"/>
    </source>
</evidence>
<gene>
    <name evidence="5" type="primary">rpsB</name>
    <name evidence="6" type="ORF">A3J46_01800</name>
</gene>
<evidence type="ECO:0000256" key="2">
    <source>
        <dbReference type="ARBA" id="ARBA00022980"/>
    </source>
</evidence>
<dbReference type="PRINTS" id="PR00395">
    <property type="entry name" value="RIBOSOMALS2"/>
</dbReference>
<dbReference type="InterPro" id="IPR005706">
    <property type="entry name" value="Ribosomal_uS2_bac/mit/plastid"/>
</dbReference>
<dbReference type="InterPro" id="IPR023591">
    <property type="entry name" value="Ribosomal_uS2_flav_dom_sf"/>
</dbReference>
<dbReference type="InterPro" id="IPR001865">
    <property type="entry name" value="Ribosomal_uS2"/>
</dbReference>
<comment type="caution">
    <text evidence="6">The sequence shown here is derived from an EMBL/GenBank/DDBJ whole genome shotgun (WGS) entry which is preliminary data.</text>
</comment>
<dbReference type="Pfam" id="PF00318">
    <property type="entry name" value="Ribosomal_S2"/>
    <property type="match status" value="1"/>
</dbReference>
<dbReference type="NCBIfam" id="TIGR01011">
    <property type="entry name" value="rpsB_bact"/>
    <property type="match status" value="1"/>
</dbReference>
<dbReference type="GO" id="GO:0003735">
    <property type="term" value="F:structural constituent of ribosome"/>
    <property type="evidence" value="ECO:0007669"/>
    <property type="project" value="InterPro"/>
</dbReference>
<proteinExistence type="inferred from homology"/>
<organism evidence="6 7">
    <name type="scientific">Candidatus Yanofskybacteria bacterium RIFCSPHIGHO2_02_FULL_41_11</name>
    <dbReference type="NCBI Taxonomy" id="1802675"/>
    <lineage>
        <taxon>Bacteria</taxon>
        <taxon>Candidatus Yanofskyibacteriota</taxon>
    </lineage>
</organism>
<dbReference type="PANTHER" id="PTHR12534:SF0">
    <property type="entry name" value="SMALL RIBOSOMAL SUBUNIT PROTEIN US2M"/>
    <property type="match status" value="1"/>
</dbReference>
<evidence type="ECO:0000256" key="4">
    <source>
        <dbReference type="ARBA" id="ARBA00035256"/>
    </source>
</evidence>